<accession>A0A395HH14</accession>
<dbReference type="InterPro" id="IPR001841">
    <property type="entry name" value="Znf_RING"/>
</dbReference>
<dbReference type="EMBL" id="KZ824338">
    <property type="protein sequence ID" value="RAL07191.1"/>
    <property type="molecule type" value="Genomic_DNA"/>
</dbReference>
<dbReference type="VEuPathDB" id="FungiDB:BO97DRAFT_464555"/>
<feature type="domain" description="RING-type" evidence="5">
    <location>
        <begin position="77"/>
        <end position="126"/>
    </location>
</feature>
<dbReference type="RefSeq" id="XP_025546345.1">
    <property type="nucleotide sequence ID" value="XM_025699498.1"/>
</dbReference>
<evidence type="ECO:0000313" key="6">
    <source>
        <dbReference type="EMBL" id="RAL07191.1"/>
    </source>
</evidence>
<dbReference type="AlphaFoldDB" id="A0A395HH14"/>
<dbReference type="Gene3D" id="3.30.40.10">
    <property type="entry name" value="Zinc/RING finger domain, C3HC4 (zinc finger)"/>
    <property type="match status" value="1"/>
</dbReference>
<dbReference type="SUPFAM" id="SSF57903">
    <property type="entry name" value="FYVE/PHD zinc finger"/>
    <property type="match status" value="1"/>
</dbReference>
<sequence length="235" mass="27141">MSKCLLRLSEFPLHIAATSLSRVRNGSSELVINHLLIPSTVSLIHPNLQRYAHYAPSELAHREVQLQSLKENEREKCPLCEEFGNELHSQLRCGSCQQSFHQSCIGQMRWAADAMKVTLAYGCPNCGVPWATRFNPGQLLQPHPQPPRLHWRQDPSRPPGLHKYIRTSEGDYICQFRGPKEDQEPCGWMTTSHSSFYYHHRRMHEPGAYPCDLCSHAPFVTLHRLIHHRKRYHGH</sequence>
<evidence type="ECO:0000313" key="7">
    <source>
        <dbReference type="Proteomes" id="UP000248961"/>
    </source>
</evidence>
<dbReference type="InterPro" id="IPR019786">
    <property type="entry name" value="Zinc_finger_PHD-type_CS"/>
</dbReference>
<reference evidence="6 7" key="1">
    <citation type="submission" date="2018-02" db="EMBL/GenBank/DDBJ databases">
        <title>The genomes of Aspergillus section Nigri reveals drivers in fungal speciation.</title>
        <authorList>
            <consortium name="DOE Joint Genome Institute"/>
            <person name="Vesth T.C."/>
            <person name="Nybo J."/>
            <person name="Theobald S."/>
            <person name="Brandl J."/>
            <person name="Frisvad J.C."/>
            <person name="Nielsen K.F."/>
            <person name="Lyhne E.K."/>
            <person name="Kogle M.E."/>
            <person name="Kuo A."/>
            <person name="Riley R."/>
            <person name="Clum A."/>
            <person name="Nolan M."/>
            <person name="Lipzen A."/>
            <person name="Salamov A."/>
            <person name="Henrissat B."/>
            <person name="Wiebenga A."/>
            <person name="De vries R.P."/>
            <person name="Grigoriev I.V."/>
            <person name="Mortensen U.H."/>
            <person name="Andersen M.R."/>
            <person name="Baker S.E."/>
        </authorList>
    </citation>
    <scope>NUCLEOTIDE SEQUENCE [LARGE SCALE GENOMIC DNA]</scope>
    <source>
        <strain evidence="6 7">CBS 101889</strain>
    </source>
</reference>
<dbReference type="PROSITE" id="PS01359">
    <property type="entry name" value="ZF_PHD_1"/>
    <property type="match status" value="1"/>
</dbReference>
<evidence type="ECO:0000256" key="1">
    <source>
        <dbReference type="ARBA" id="ARBA00022723"/>
    </source>
</evidence>
<organism evidence="6 7">
    <name type="scientific">Aspergillus homomorphus (strain CBS 101889)</name>
    <dbReference type="NCBI Taxonomy" id="1450537"/>
    <lineage>
        <taxon>Eukaryota</taxon>
        <taxon>Fungi</taxon>
        <taxon>Dikarya</taxon>
        <taxon>Ascomycota</taxon>
        <taxon>Pezizomycotina</taxon>
        <taxon>Eurotiomycetes</taxon>
        <taxon>Eurotiomycetidae</taxon>
        <taxon>Eurotiales</taxon>
        <taxon>Aspergillaceae</taxon>
        <taxon>Aspergillus</taxon>
        <taxon>Aspergillus subgen. Circumdati</taxon>
    </lineage>
</organism>
<keyword evidence="1" id="KW-0479">Metal-binding</keyword>
<dbReference type="GeneID" id="37203787"/>
<dbReference type="InterPro" id="IPR013083">
    <property type="entry name" value="Znf_RING/FYVE/PHD"/>
</dbReference>
<evidence type="ECO:0000259" key="5">
    <source>
        <dbReference type="PROSITE" id="PS50089"/>
    </source>
</evidence>
<dbReference type="CDD" id="cd15489">
    <property type="entry name" value="PHD_SF"/>
    <property type="match status" value="1"/>
</dbReference>
<keyword evidence="2 4" id="KW-0863">Zinc-finger</keyword>
<dbReference type="GO" id="GO:0008270">
    <property type="term" value="F:zinc ion binding"/>
    <property type="evidence" value="ECO:0007669"/>
    <property type="project" value="UniProtKB-KW"/>
</dbReference>
<evidence type="ECO:0000256" key="4">
    <source>
        <dbReference type="PROSITE-ProRule" id="PRU00175"/>
    </source>
</evidence>
<dbReference type="Proteomes" id="UP000248961">
    <property type="component" value="Unassembled WGS sequence"/>
</dbReference>
<gene>
    <name evidence="6" type="ORF">BO97DRAFT_464555</name>
</gene>
<dbReference type="InterPro" id="IPR011011">
    <property type="entry name" value="Znf_FYVE_PHD"/>
</dbReference>
<evidence type="ECO:0000256" key="2">
    <source>
        <dbReference type="ARBA" id="ARBA00022771"/>
    </source>
</evidence>
<keyword evidence="7" id="KW-1185">Reference proteome</keyword>
<proteinExistence type="predicted"/>
<evidence type="ECO:0000256" key="3">
    <source>
        <dbReference type="ARBA" id="ARBA00022833"/>
    </source>
</evidence>
<keyword evidence="3" id="KW-0862">Zinc</keyword>
<name>A0A395HH14_ASPHC</name>
<dbReference type="PROSITE" id="PS50089">
    <property type="entry name" value="ZF_RING_2"/>
    <property type="match status" value="1"/>
</dbReference>
<protein>
    <recommendedName>
        <fullName evidence="5">RING-type domain-containing protein</fullName>
    </recommendedName>
</protein>